<dbReference type="EMBL" id="FWZX01000007">
    <property type="protein sequence ID" value="SMF22339.1"/>
    <property type="molecule type" value="Genomic_DNA"/>
</dbReference>
<dbReference type="AlphaFoldDB" id="A0A1Y6BPY2"/>
<gene>
    <name evidence="1" type="ORF">SAMN05428998_107174</name>
</gene>
<keyword evidence="2" id="KW-1185">Reference proteome</keyword>
<sequence>MVLDHNDRRYSYDEPDWLAGLGLGDSRLRRLAAYWDALRGARIMPRFDELEPWKVPDLLPIMWVWRVDRERRLMFLRLVGEEVQRVLGSWPRGAELAEAAPKAVLPLLRRRYEAVAYGPAILYVRGMALLGDMRVPAERLVLPLGAGEQAADDILGISHYDLTPRREIEERAYATEESAETLLPLSALA</sequence>
<proteinExistence type="predicted"/>
<dbReference type="Pfam" id="PF07310">
    <property type="entry name" value="PAS_5"/>
    <property type="match status" value="1"/>
</dbReference>
<reference evidence="1 2" key="1">
    <citation type="submission" date="2017-04" db="EMBL/GenBank/DDBJ databases">
        <authorList>
            <person name="Afonso C.L."/>
            <person name="Miller P.J."/>
            <person name="Scott M.A."/>
            <person name="Spackman E."/>
            <person name="Goraichik I."/>
            <person name="Dimitrov K.M."/>
            <person name="Suarez D.L."/>
            <person name="Swayne D.E."/>
        </authorList>
    </citation>
    <scope>NUCLEOTIDE SEQUENCE [LARGE SCALE GENOMIC DNA]</scope>
    <source>
        <strain evidence="1 2">USBA 355</strain>
    </source>
</reference>
<accession>A0A1Y6BPY2</accession>
<protein>
    <recommendedName>
        <fullName evidence="3">PAS domain-containing protein</fullName>
    </recommendedName>
</protein>
<dbReference type="RefSeq" id="WP_159460197.1">
    <property type="nucleotide sequence ID" value="NZ_FWZX01000007.1"/>
</dbReference>
<evidence type="ECO:0000313" key="1">
    <source>
        <dbReference type="EMBL" id="SMF22339.1"/>
    </source>
</evidence>
<name>A0A1Y6BPY2_9PROT</name>
<evidence type="ECO:0000313" key="2">
    <source>
        <dbReference type="Proteomes" id="UP000192917"/>
    </source>
</evidence>
<dbReference type="InterPro" id="IPR009922">
    <property type="entry name" value="DUF1457"/>
</dbReference>
<organism evidence="1 2">
    <name type="scientific">Tistlia consotensis USBA 355</name>
    <dbReference type="NCBI Taxonomy" id="560819"/>
    <lineage>
        <taxon>Bacteria</taxon>
        <taxon>Pseudomonadati</taxon>
        <taxon>Pseudomonadota</taxon>
        <taxon>Alphaproteobacteria</taxon>
        <taxon>Rhodospirillales</taxon>
        <taxon>Rhodovibrionaceae</taxon>
        <taxon>Tistlia</taxon>
    </lineage>
</organism>
<dbReference type="STRING" id="560819.SAMN05428998_107174"/>
<dbReference type="Proteomes" id="UP000192917">
    <property type="component" value="Unassembled WGS sequence"/>
</dbReference>
<evidence type="ECO:0008006" key="3">
    <source>
        <dbReference type="Google" id="ProtNLM"/>
    </source>
</evidence>